<evidence type="ECO:0000313" key="1">
    <source>
        <dbReference type="EMBL" id="JAH79800.1"/>
    </source>
</evidence>
<accession>A0A0E9VR25</accession>
<proteinExistence type="predicted"/>
<reference evidence="1" key="1">
    <citation type="submission" date="2014-11" db="EMBL/GenBank/DDBJ databases">
        <authorList>
            <person name="Amaro Gonzalez C."/>
        </authorList>
    </citation>
    <scope>NUCLEOTIDE SEQUENCE</scope>
</reference>
<name>A0A0E9VR25_ANGAN</name>
<reference evidence="1" key="2">
    <citation type="journal article" date="2015" name="Fish Shellfish Immunol.">
        <title>Early steps in the European eel (Anguilla anguilla)-Vibrio vulnificus interaction in the gills: Role of the RtxA13 toxin.</title>
        <authorList>
            <person name="Callol A."/>
            <person name="Pajuelo D."/>
            <person name="Ebbesson L."/>
            <person name="Teles M."/>
            <person name="MacKenzie S."/>
            <person name="Amaro C."/>
        </authorList>
    </citation>
    <scope>NUCLEOTIDE SEQUENCE</scope>
</reference>
<dbReference type="EMBL" id="GBXM01028777">
    <property type="protein sequence ID" value="JAH79800.1"/>
    <property type="molecule type" value="Transcribed_RNA"/>
</dbReference>
<dbReference type="AlphaFoldDB" id="A0A0E9VR25"/>
<protein>
    <submittedName>
        <fullName evidence="1">Uncharacterized protein</fullName>
    </submittedName>
</protein>
<organism evidence="1">
    <name type="scientific">Anguilla anguilla</name>
    <name type="common">European freshwater eel</name>
    <name type="synonym">Muraena anguilla</name>
    <dbReference type="NCBI Taxonomy" id="7936"/>
    <lineage>
        <taxon>Eukaryota</taxon>
        <taxon>Metazoa</taxon>
        <taxon>Chordata</taxon>
        <taxon>Craniata</taxon>
        <taxon>Vertebrata</taxon>
        <taxon>Euteleostomi</taxon>
        <taxon>Actinopterygii</taxon>
        <taxon>Neopterygii</taxon>
        <taxon>Teleostei</taxon>
        <taxon>Anguilliformes</taxon>
        <taxon>Anguillidae</taxon>
        <taxon>Anguilla</taxon>
    </lineage>
</organism>
<sequence length="74" mass="8551">MGVSSFSSCMFPLMLVSLLRLALLQIAALWPRSVLYLHIKKSHHYFSRVIESWSLYCRGNTSAGYDRIPIKSRF</sequence>